<evidence type="ECO:0000256" key="5">
    <source>
        <dbReference type="ARBA" id="ARBA00022679"/>
    </source>
</evidence>
<comment type="pathway">
    <text evidence="1">Cofactor biosynthesis; riboflavin biosynthesis; riboflavin from 2-hydroxy-3-oxobutyl phosphate and 5-amino-6-(D-ribitylamino)uracil: step 1/2.</text>
</comment>
<gene>
    <name evidence="7" type="primary">ribH1</name>
    <name evidence="7" type="ORF">GALL_249210</name>
</gene>
<keyword evidence="5 7" id="KW-0808">Transferase</keyword>
<evidence type="ECO:0000313" key="7">
    <source>
        <dbReference type="EMBL" id="OIQ93111.1"/>
    </source>
</evidence>
<name>A0A1J5RMB4_9ZZZZ</name>
<comment type="caution">
    <text evidence="7">The sequence shown here is derived from an EMBL/GenBank/DDBJ whole genome shotgun (WGS) entry which is preliminary data.</text>
</comment>
<dbReference type="GO" id="GO:0009349">
    <property type="term" value="C:riboflavin synthase complex"/>
    <property type="evidence" value="ECO:0007669"/>
    <property type="project" value="InterPro"/>
</dbReference>
<evidence type="ECO:0000256" key="4">
    <source>
        <dbReference type="ARBA" id="ARBA00022619"/>
    </source>
</evidence>
<evidence type="ECO:0000256" key="3">
    <source>
        <dbReference type="ARBA" id="ARBA00012664"/>
    </source>
</evidence>
<dbReference type="EC" id="2.5.1.78" evidence="3"/>
<evidence type="ECO:0000256" key="1">
    <source>
        <dbReference type="ARBA" id="ARBA00004917"/>
    </source>
</evidence>
<dbReference type="AlphaFoldDB" id="A0A1J5RMB4"/>
<dbReference type="InterPro" id="IPR002180">
    <property type="entry name" value="LS/RS"/>
</dbReference>
<evidence type="ECO:0000256" key="6">
    <source>
        <dbReference type="ARBA" id="ARBA00048785"/>
    </source>
</evidence>
<protein>
    <recommendedName>
        <fullName evidence="3">6,7-dimethyl-8-ribityllumazine synthase</fullName>
        <ecNumber evidence="3">2.5.1.78</ecNumber>
    </recommendedName>
</protein>
<dbReference type="InterPro" id="IPR034964">
    <property type="entry name" value="LS"/>
</dbReference>
<organism evidence="7">
    <name type="scientific">mine drainage metagenome</name>
    <dbReference type="NCBI Taxonomy" id="410659"/>
    <lineage>
        <taxon>unclassified sequences</taxon>
        <taxon>metagenomes</taxon>
        <taxon>ecological metagenomes</taxon>
    </lineage>
</organism>
<dbReference type="SUPFAM" id="SSF52121">
    <property type="entry name" value="Lumazine synthase"/>
    <property type="match status" value="1"/>
</dbReference>
<dbReference type="HAMAP" id="MF_00178">
    <property type="entry name" value="Lumazine_synth"/>
    <property type="match status" value="1"/>
</dbReference>
<dbReference type="UniPathway" id="UPA00275">
    <property type="reaction ID" value="UER00404"/>
</dbReference>
<comment type="similarity">
    <text evidence="2">Belongs to the DMRL synthase family.</text>
</comment>
<dbReference type="PANTHER" id="PTHR21058:SF0">
    <property type="entry name" value="6,7-DIMETHYL-8-RIBITYLLUMAZINE SYNTHASE"/>
    <property type="match status" value="1"/>
</dbReference>
<dbReference type="Pfam" id="PF00885">
    <property type="entry name" value="DMRL_synthase"/>
    <property type="match status" value="1"/>
</dbReference>
<dbReference type="CDD" id="cd09209">
    <property type="entry name" value="Lumazine_synthase-I"/>
    <property type="match status" value="1"/>
</dbReference>
<dbReference type="PANTHER" id="PTHR21058">
    <property type="entry name" value="6,7-DIMETHYL-8-RIBITYLLUMAZINE SYNTHASE DMRL SYNTHASE LUMAZINE SYNTHASE"/>
    <property type="match status" value="1"/>
</dbReference>
<proteinExistence type="inferred from homology"/>
<keyword evidence="4" id="KW-0686">Riboflavin biosynthesis</keyword>
<dbReference type="GO" id="GO:0000906">
    <property type="term" value="F:6,7-dimethyl-8-ribityllumazine synthase activity"/>
    <property type="evidence" value="ECO:0007669"/>
    <property type="project" value="UniProtKB-EC"/>
</dbReference>
<reference evidence="7" key="1">
    <citation type="submission" date="2016-10" db="EMBL/GenBank/DDBJ databases">
        <title>Sequence of Gallionella enrichment culture.</title>
        <authorList>
            <person name="Poehlein A."/>
            <person name="Muehling M."/>
            <person name="Daniel R."/>
        </authorList>
    </citation>
    <scope>NUCLEOTIDE SEQUENCE</scope>
</reference>
<sequence length="153" mass="17034">MNGMRVLIVESRFYEEITDGLVKGAVKELSAQGVGYKRLIVPGILEIPAAVRYAVRAMELRATDERYAGYIALGCAIRGETDHYEHVCRLAMDGLQTLTLDFSLAVGNGILTVHNRPQAMERCLPERRNFGGQAARACLRMIDIKRELSLIPK</sequence>
<accession>A0A1J5RMB4</accession>
<dbReference type="GO" id="GO:0005829">
    <property type="term" value="C:cytosol"/>
    <property type="evidence" value="ECO:0007669"/>
    <property type="project" value="TreeGrafter"/>
</dbReference>
<comment type="catalytic activity">
    <reaction evidence="6">
        <text>(2S)-2-hydroxy-3-oxobutyl phosphate + 5-amino-6-(D-ribitylamino)uracil = 6,7-dimethyl-8-(1-D-ribityl)lumazine + phosphate + 2 H2O + H(+)</text>
        <dbReference type="Rhea" id="RHEA:26152"/>
        <dbReference type="ChEBI" id="CHEBI:15377"/>
        <dbReference type="ChEBI" id="CHEBI:15378"/>
        <dbReference type="ChEBI" id="CHEBI:15934"/>
        <dbReference type="ChEBI" id="CHEBI:43474"/>
        <dbReference type="ChEBI" id="CHEBI:58201"/>
        <dbReference type="ChEBI" id="CHEBI:58830"/>
        <dbReference type="EC" id="2.5.1.78"/>
    </reaction>
</comment>
<dbReference type="Gene3D" id="3.40.50.960">
    <property type="entry name" value="Lumazine/riboflavin synthase"/>
    <property type="match status" value="1"/>
</dbReference>
<dbReference type="InterPro" id="IPR036467">
    <property type="entry name" value="LS/RS_sf"/>
</dbReference>
<dbReference type="GO" id="GO:0009231">
    <property type="term" value="P:riboflavin biosynthetic process"/>
    <property type="evidence" value="ECO:0007669"/>
    <property type="project" value="UniProtKB-UniPathway"/>
</dbReference>
<evidence type="ECO:0000256" key="2">
    <source>
        <dbReference type="ARBA" id="ARBA00007424"/>
    </source>
</evidence>
<dbReference type="EMBL" id="MLJW01000214">
    <property type="protein sequence ID" value="OIQ93111.1"/>
    <property type="molecule type" value="Genomic_DNA"/>
</dbReference>